<dbReference type="InterPro" id="IPR039773">
    <property type="entry name" value="BAG_chaperone_regulator"/>
</dbReference>
<dbReference type="GO" id="GO:0051087">
    <property type="term" value="F:protein-folding chaperone binding"/>
    <property type="evidence" value="ECO:0007669"/>
    <property type="project" value="InterPro"/>
</dbReference>
<feature type="domain" description="BAG" evidence="4">
    <location>
        <begin position="243"/>
        <end position="288"/>
    </location>
</feature>
<keyword evidence="6" id="KW-1185">Reference proteome</keyword>
<evidence type="ECO:0000256" key="2">
    <source>
        <dbReference type="SAM" id="MobiDB-lite"/>
    </source>
</evidence>
<dbReference type="SUPFAM" id="SSF63491">
    <property type="entry name" value="BAG domain"/>
    <property type="match status" value="1"/>
</dbReference>
<proteinExistence type="predicted"/>
<dbReference type="Pfam" id="PF02179">
    <property type="entry name" value="BAG"/>
    <property type="match status" value="1"/>
</dbReference>
<evidence type="ECO:0000259" key="3">
    <source>
        <dbReference type="PROSITE" id="PS50053"/>
    </source>
</evidence>
<name>A0A1M8A9A3_MALS4</name>
<organism evidence="5 6">
    <name type="scientific">Malassezia sympodialis (strain ATCC 42132)</name>
    <name type="common">Atopic eczema-associated yeast</name>
    <dbReference type="NCBI Taxonomy" id="1230383"/>
    <lineage>
        <taxon>Eukaryota</taxon>
        <taxon>Fungi</taxon>
        <taxon>Dikarya</taxon>
        <taxon>Basidiomycota</taxon>
        <taxon>Ustilaginomycotina</taxon>
        <taxon>Malasseziomycetes</taxon>
        <taxon>Malasseziales</taxon>
        <taxon>Malasseziaceae</taxon>
        <taxon>Malassezia</taxon>
    </lineage>
</organism>
<evidence type="ECO:0000313" key="6">
    <source>
        <dbReference type="Proteomes" id="UP000186303"/>
    </source>
</evidence>
<dbReference type="AlphaFoldDB" id="A0A1M8A9A3"/>
<dbReference type="PANTHER" id="PTHR12329:SF16">
    <property type="entry name" value="BAG FAMILY MOLECULAR CHAPERONE REGULATOR 1"/>
    <property type="match status" value="1"/>
</dbReference>
<feature type="compositionally biased region" description="Low complexity" evidence="2">
    <location>
        <begin position="111"/>
        <end position="124"/>
    </location>
</feature>
<dbReference type="GO" id="GO:0005634">
    <property type="term" value="C:nucleus"/>
    <property type="evidence" value="ECO:0007669"/>
    <property type="project" value="TreeGrafter"/>
</dbReference>
<evidence type="ECO:0000256" key="1">
    <source>
        <dbReference type="ARBA" id="ARBA00023186"/>
    </source>
</evidence>
<dbReference type="GO" id="GO:0050821">
    <property type="term" value="P:protein stabilization"/>
    <property type="evidence" value="ECO:0007669"/>
    <property type="project" value="TreeGrafter"/>
</dbReference>
<dbReference type="PANTHER" id="PTHR12329">
    <property type="entry name" value="BCL2-ASSOCIATED ATHANOGENE"/>
    <property type="match status" value="1"/>
</dbReference>
<dbReference type="VEuPathDB" id="FungiDB:MSYG_3266"/>
<dbReference type="Pfam" id="PF00240">
    <property type="entry name" value="ubiquitin"/>
    <property type="match status" value="1"/>
</dbReference>
<reference evidence="6" key="1">
    <citation type="journal article" date="2017" name="Nucleic Acids Res.">
        <title>Proteogenomics produces comprehensive and highly accurate protein-coding gene annotation in a complete genome assembly of Malassezia sympodialis.</title>
        <authorList>
            <person name="Zhu Y."/>
            <person name="Engstroem P.G."/>
            <person name="Tellgren-Roth C."/>
            <person name="Baudo C.D."/>
            <person name="Kennell J.C."/>
            <person name="Sun S."/>
            <person name="Billmyre R.B."/>
            <person name="Schroeder M.S."/>
            <person name="Andersson A."/>
            <person name="Holm T."/>
            <person name="Sigurgeirsson B."/>
            <person name="Wu G."/>
            <person name="Sankaranarayanan S.R."/>
            <person name="Siddharthan R."/>
            <person name="Sanyal K."/>
            <person name="Lundeberg J."/>
            <person name="Nystedt B."/>
            <person name="Boekhout T."/>
            <person name="Dawson T.L. Jr."/>
            <person name="Heitman J."/>
            <person name="Scheynius A."/>
            <person name="Lehtioe J."/>
        </authorList>
    </citation>
    <scope>NUCLEOTIDE SEQUENCE [LARGE SCALE GENOMIC DNA]</scope>
    <source>
        <strain evidence="6">ATCC 42132</strain>
    </source>
</reference>
<dbReference type="GO" id="GO:0000774">
    <property type="term" value="F:adenyl-nucleotide exchange factor activity"/>
    <property type="evidence" value="ECO:0007669"/>
    <property type="project" value="TreeGrafter"/>
</dbReference>
<dbReference type="InterPro" id="IPR036533">
    <property type="entry name" value="BAG_dom_sf"/>
</dbReference>
<dbReference type="PROSITE" id="PS51035">
    <property type="entry name" value="BAG"/>
    <property type="match status" value="1"/>
</dbReference>
<accession>A0A1M8A9A3</accession>
<feature type="domain" description="Ubiquitin-like" evidence="3">
    <location>
        <begin position="46"/>
        <end position="97"/>
    </location>
</feature>
<dbReference type="OrthoDB" id="417450at2759"/>
<dbReference type="Proteomes" id="UP000186303">
    <property type="component" value="Chromosome 5"/>
</dbReference>
<dbReference type="Gene3D" id="1.20.58.120">
    <property type="entry name" value="BAG domain"/>
    <property type="match status" value="1"/>
</dbReference>
<keyword evidence="1" id="KW-0143">Chaperone</keyword>
<gene>
    <name evidence="5" type="ORF">MSYG_3266</name>
</gene>
<dbReference type="InterPro" id="IPR029071">
    <property type="entry name" value="Ubiquitin-like_domsf"/>
</dbReference>
<feature type="compositionally biased region" description="Low complexity" evidence="2">
    <location>
        <begin position="132"/>
        <end position="176"/>
    </location>
</feature>
<dbReference type="GO" id="GO:0016020">
    <property type="term" value="C:membrane"/>
    <property type="evidence" value="ECO:0007669"/>
    <property type="project" value="TreeGrafter"/>
</dbReference>
<evidence type="ECO:0000313" key="5">
    <source>
        <dbReference type="EMBL" id="SHO78917.1"/>
    </source>
</evidence>
<dbReference type="EMBL" id="LT671825">
    <property type="protein sequence ID" value="SHO78917.1"/>
    <property type="molecule type" value="Genomic_DNA"/>
</dbReference>
<dbReference type="Gene3D" id="3.10.20.90">
    <property type="entry name" value="Phosphatidylinositol 3-kinase Catalytic Subunit, Chain A, domain 1"/>
    <property type="match status" value="1"/>
</dbReference>
<dbReference type="SUPFAM" id="SSF54236">
    <property type="entry name" value="Ubiquitin-like"/>
    <property type="match status" value="1"/>
</dbReference>
<dbReference type="GO" id="GO:0005829">
    <property type="term" value="C:cytosol"/>
    <property type="evidence" value="ECO:0007669"/>
    <property type="project" value="TreeGrafter"/>
</dbReference>
<protein>
    <submittedName>
        <fullName evidence="5">Uncharacterized protein</fullName>
    </submittedName>
</protein>
<evidence type="ECO:0000259" key="4">
    <source>
        <dbReference type="PROSITE" id="PS51035"/>
    </source>
</evidence>
<sequence length="301" mass="32111">MSWFSNQWNRWNQSAPSAWSDVEWLDVVYGRQRYQVTLPQIQGALTLGHLRQELAAVFSLPVQQVLVAFQGLFLKDDRVSLQEYGLHSGSRITLVARDAYVQQAQARAQASAQAQGTQGTPQGAPQGGAAGGLSAQDAESLPSAAPTMAPVARAGAAPAAPPAQDAGAGAPGTTDAPSHLEQIAQVSQHCQRDLVPELELLEKTIEALPDAPPGSLQSQAPHDASGAVDEACIPPQRIPLTQRKLSELLLRELLKLDGIPTDSEEVRNTRKATVKEIQAYLDRVDAAWGRATQAKGIVSDV</sequence>
<dbReference type="OMA" id="AWSDVEW"/>
<dbReference type="STRING" id="1230383.A0A1M8A9A3"/>
<dbReference type="PROSITE" id="PS50053">
    <property type="entry name" value="UBIQUITIN_2"/>
    <property type="match status" value="1"/>
</dbReference>
<dbReference type="InterPro" id="IPR003103">
    <property type="entry name" value="BAG_domain"/>
</dbReference>
<feature type="region of interest" description="Disordered" evidence="2">
    <location>
        <begin position="111"/>
        <end position="176"/>
    </location>
</feature>
<dbReference type="InterPro" id="IPR000626">
    <property type="entry name" value="Ubiquitin-like_dom"/>
</dbReference>